<accession>A0A7J4IUI1</accession>
<dbReference type="AlphaFoldDB" id="A0A7J4IUI1"/>
<gene>
    <name evidence="1" type="ORF">HA254_00805</name>
</gene>
<protein>
    <submittedName>
        <fullName evidence="1">Uncharacterized protein</fullName>
    </submittedName>
</protein>
<dbReference type="EMBL" id="DUGC01000016">
    <property type="protein sequence ID" value="HIH09188.1"/>
    <property type="molecule type" value="Genomic_DNA"/>
</dbReference>
<dbReference type="Proteomes" id="UP000565078">
    <property type="component" value="Unassembled WGS sequence"/>
</dbReference>
<comment type="caution">
    <text evidence="1">The sequence shown here is derived from an EMBL/GenBank/DDBJ whole genome shotgun (WGS) entry which is preliminary data.</text>
</comment>
<evidence type="ECO:0000313" key="2">
    <source>
        <dbReference type="Proteomes" id="UP000565078"/>
    </source>
</evidence>
<name>A0A7J4IUI1_9ARCH</name>
<proteinExistence type="predicted"/>
<reference evidence="2" key="1">
    <citation type="journal article" date="2020" name="bioRxiv">
        <title>A rank-normalized archaeal taxonomy based on genome phylogeny resolves widespread incomplete and uneven classifications.</title>
        <authorList>
            <person name="Rinke C."/>
            <person name="Chuvochina M."/>
            <person name="Mussig A.J."/>
            <person name="Chaumeil P.-A."/>
            <person name="Waite D.W."/>
            <person name="Whitman W.B."/>
            <person name="Parks D.H."/>
            <person name="Hugenholtz P."/>
        </authorList>
    </citation>
    <scope>NUCLEOTIDE SEQUENCE [LARGE SCALE GENOMIC DNA]</scope>
</reference>
<evidence type="ECO:0000313" key="1">
    <source>
        <dbReference type="EMBL" id="HIH09188.1"/>
    </source>
</evidence>
<feature type="non-terminal residue" evidence="1">
    <location>
        <position position="1"/>
    </location>
</feature>
<organism evidence="1 2">
    <name type="scientific">Candidatus Iainarchaeum sp</name>
    <dbReference type="NCBI Taxonomy" id="3101447"/>
    <lineage>
        <taxon>Archaea</taxon>
        <taxon>Candidatus Iainarchaeota</taxon>
        <taxon>Candidatus Iainarchaeia</taxon>
        <taxon>Candidatus Iainarchaeales</taxon>
        <taxon>Candidatus Iainarchaeaceae</taxon>
        <taxon>Candidatus Iainarchaeum</taxon>
    </lineage>
</organism>
<sequence length="63" mass="6920">ISQNKIALDQNNLPQLNQAATITLYNTNFTNPKILKDGTECASCRITGYDRASKTLVFSVPGF</sequence>